<evidence type="ECO:0000313" key="3">
    <source>
        <dbReference type="Proteomes" id="UP000316213"/>
    </source>
</evidence>
<dbReference type="Pfam" id="PF07643">
    <property type="entry name" value="DUF1598"/>
    <property type="match status" value="1"/>
</dbReference>
<dbReference type="EMBL" id="SJPM01000006">
    <property type="protein sequence ID" value="TWT95791.1"/>
    <property type="molecule type" value="Genomic_DNA"/>
</dbReference>
<proteinExistence type="predicted"/>
<evidence type="ECO:0008006" key="4">
    <source>
        <dbReference type="Google" id="ProtNLM"/>
    </source>
</evidence>
<gene>
    <name evidence="2" type="ORF">Pla100_34340</name>
</gene>
<protein>
    <recommendedName>
        <fullName evidence="4">Secreted protein containing DUF1598</fullName>
    </recommendedName>
</protein>
<dbReference type="AlphaFoldDB" id="A0A5C6A9R7"/>
<comment type="caution">
    <text evidence="2">The sequence shown here is derived from an EMBL/GenBank/DDBJ whole genome shotgun (WGS) entry which is preliminary data.</text>
</comment>
<keyword evidence="1" id="KW-0732">Signal</keyword>
<feature type="chain" id="PRO_5022820612" description="Secreted protein containing DUF1598" evidence="1">
    <location>
        <begin position="39"/>
        <end position="481"/>
    </location>
</feature>
<reference evidence="2 3" key="1">
    <citation type="submission" date="2019-02" db="EMBL/GenBank/DDBJ databases">
        <title>Deep-cultivation of Planctomycetes and their phenomic and genomic characterization uncovers novel biology.</title>
        <authorList>
            <person name="Wiegand S."/>
            <person name="Jogler M."/>
            <person name="Boedeker C."/>
            <person name="Pinto D."/>
            <person name="Vollmers J."/>
            <person name="Rivas-Marin E."/>
            <person name="Kohn T."/>
            <person name="Peeters S.H."/>
            <person name="Heuer A."/>
            <person name="Rast P."/>
            <person name="Oberbeckmann S."/>
            <person name="Bunk B."/>
            <person name="Jeske O."/>
            <person name="Meyerdierks A."/>
            <person name="Storesund J.E."/>
            <person name="Kallscheuer N."/>
            <person name="Luecker S."/>
            <person name="Lage O.M."/>
            <person name="Pohl T."/>
            <person name="Merkel B.J."/>
            <person name="Hornburger P."/>
            <person name="Mueller R.-W."/>
            <person name="Bruemmer F."/>
            <person name="Labrenz M."/>
            <person name="Spormann A.M."/>
            <person name="Op Den Camp H."/>
            <person name="Overmann J."/>
            <person name="Amann R."/>
            <person name="Jetten M.S.M."/>
            <person name="Mascher T."/>
            <person name="Medema M.H."/>
            <person name="Devos D.P."/>
            <person name="Kaster A.-K."/>
            <person name="Ovreas L."/>
            <person name="Rohde M."/>
            <person name="Galperin M.Y."/>
            <person name="Jogler C."/>
        </authorList>
    </citation>
    <scope>NUCLEOTIDE SEQUENCE [LARGE SCALE GENOMIC DNA]</scope>
    <source>
        <strain evidence="2 3">Pla100</strain>
    </source>
</reference>
<evidence type="ECO:0000313" key="2">
    <source>
        <dbReference type="EMBL" id="TWT95791.1"/>
    </source>
</evidence>
<evidence type="ECO:0000256" key="1">
    <source>
        <dbReference type="SAM" id="SignalP"/>
    </source>
</evidence>
<sequence precursor="true">MRFTCNRILPSVRFRAASSIPFLLAAALLLGIASSASANNGGGGGGNDDDTPVFGNPIAGVDVDATGVLKVRTVDPRLAQQRLREARLRAETDDVMQRSELRKVSLNRLEKVIAKQIAADRPLSDDVLAVAGLTTIQYVFFYPDTQDIVVAGPAEGFVADPTQRFVGLSTGRPTVLLEDLVTALRAYPPGAEPTRVISVSIDPTPEGLARMQQFLQAVGGRANRGDTMRLVQGLKQNLGLQTVTIQGIPGDTHFARVLVEADYRMKLIGIGLEQLPVPVRSYVSRTSPQTVAANALERWYFQPNYDGVSVSDDRLAMRINERGVQLVGEGERVLGGGQRVQAGRGNRASQAFTQEFTEKYPLIASKVRVYAELQQLIDIAIAAAYIQEQDFYSQAEWSMEVLGDEKQVPVQTYTVPEKVETAVNAIWRGNTLMTPLGGGVNMQPRVAFNSDRMVVDQSGDNVAVKQSAGPSDLEPGQWWWD</sequence>
<dbReference type="OrthoDB" id="233246at2"/>
<accession>A0A5C6A9R7</accession>
<dbReference type="Proteomes" id="UP000316213">
    <property type="component" value="Unassembled WGS sequence"/>
</dbReference>
<name>A0A5C6A9R7_9BACT</name>
<keyword evidence="3" id="KW-1185">Reference proteome</keyword>
<dbReference type="RefSeq" id="WP_146578795.1">
    <property type="nucleotide sequence ID" value="NZ_SJPM01000006.1"/>
</dbReference>
<feature type="signal peptide" evidence="1">
    <location>
        <begin position="1"/>
        <end position="38"/>
    </location>
</feature>
<organism evidence="2 3">
    <name type="scientific">Neorhodopirellula pilleata</name>
    <dbReference type="NCBI Taxonomy" id="2714738"/>
    <lineage>
        <taxon>Bacteria</taxon>
        <taxon>Pseudomonadati</taxon>
        <taxon>Planctomycetota</taxon>
        <taxon>Planctomycetia</taxon>
        <taxon>Pirellulales</taxon>
        <taxon>Pirellulaceae</taxon>
        <taxon>Neorhodopirellula</taxon>
    </lineage>
</organism>
<dbReference type="InterPro" id="IPR011487">
    <property type="entry name" value="DUF1598"/>
</dbReference>